<accession>A0AA39RX51</accession>
<dbReference type="AlphaFoldDB" id="A0AA39RX51"/>
<feature type="region of interest" description="Disordered" evidence="2">
    <location>
        <begin position="222"/>
        <end position="409"/>
    </location>
</feature>
<evidence type="ECO:0000256" key="2">
    <source>
        <dbReference type="SAM" id="MobiDB-lite"/>
    </source>
</evidence>
<dbReference type="EMBL" id="JAUESC010000384">
    <property type="protein sequence ID" value="KAK0581705.1"/>
    <property type="molecule type" value="Genomic_DNA"/>
</dbReference>
<evidence type="ECO:0000313" key="4">
    <source>
        <dbReference type="Proteomes" id="UP001168877"/>
    </source>
</evidence>
<organism evidence="3 4">
    <name type="scientific">Acer saccharum</name>
    <name type="common">Sugar maple</name>
    <dbReference type="NCBI Taxonomy" id="4024"/>
    <lineage>
        <taxon>Eukaryota</taxon>
        <taxon>Viridiplantae</taxon>
        <taxon>Streptophyta</taxon>
        <taxon>Embryophyta</taxon>
        <taxon>Tracheophyta</taxon>
        <taxon>Spermatophyta</taxon>
        <taxon>Magnoliopsida</taxon>
        <taxon>eudicotyledons</taxon>
        <taxon>Gunneridae</taxon>
        <taxon>Pentapetalae</taxon>
        <taxon>rosids</taxon>
        <taxon>malvids</taxon>
        <taxon>Sapindales</taxon>
        <taxon>Sapindaceae</taxon>
        <taxon>Hippocastanoideae</taxon>
        <taxon>Acereae</taxon>
        <taxon>Acer</taxon>
    </lineage>
</organism>
<protein>
    <submittedName>
        <fullName evidence="3">Uncharacterized protein</fullName>
    </submittedName>
</protein>
<dbReference type="Proteomes" id="UP001168877">
    <property type="component" value="Unassembled WGS sequence"/>
</dbReference>
<evidence type="ECO:0000313" key="3">
    <source>
        <dbReference type="EMBL" id="KAK0581705.1"/>
    </source>
</evidence>
<feature type="compositionally biased region" description="Basic and acidic residues" evidence="2">
    <location>
        <begin position="272"/>
        <end position="282"/>
    </location>
</feature>
<reference evidence="3" key="1">
    <citation type="journal article" date="2022" name="Plant J.">
        <title>Strategies of tolerance reflected in two North American maple genomes.</title>
        <authorList>
            <person name="McEvoy S.L."/>
            <person name="Sezen U.U."/>
            <person name="Trouern-Trend A."/>
            <person name="McMahon S.M."/>
            <person name="Schaberg P.G."/>
            <person name="Yang J."/>
            <person name="Wegrzyn J.L."/>
            <person name="Swenson N.G."/>
        </authorList>
    </citation>
    <scope>NUCLEOTIDE SEQUENCE</scope>
    <source>
        <strain evidence="3">NS2018</strain>
    </source>
</reference>
<feature type="coiled-coil region" evidence="1">
    <location>
        <begin position="468"/>
        <end position="569"/>
    </location>
</feature>
<keyword evidence="1" id="KW-0175">Coiled coil</keyword>
<comment type="caution">
    <text evidence="3">The sequence shown here is derived from an EMBL/GenBank/DDBJ whole genome shotgun (WGS) entry which is preliminary data.</text>
</comment>
<name>A0AA39RX51_ACESA</name>
<keyword evidence="4" id="KW-1185">Reference proteome</keyword>
<sequence length="604" mass="65794">MKSSRKCGRHLWCHAQLWGNPSSPAFHRQAGNGGTYFLLFSPVENWIHEGVANPGQVEISSDEKKKGFIWGFPTSNKRWKNSWFFVGGEWGRKVPASSRRNLSAKKIPKHFTSPEAWSKVVPVLLDGEISHLAVVAVLPLSLRDRSFLLDEEKMIAERVFTRLPTRLPRLCDFDTVCDLQARTVKNFEAASKRHAAGLAKEGIASPDEVAANAPVVTTTVATPAAATPNRKGKEKVGASGGVSDIPNFNADVPETPHDPASDLALRAGRGKRPAESTHDHAARPPKRASRVVQYVVSSDEEGAGKPALTETPSIQTDVREDPAKGTNAAVPPPEEVNELNIPASTPPRPASPPMAMGESNVSSDQPRPSGRSESVDRPGPSKQPGPSASGSGFAHEASPAGPTEADEGNVSLSDFSATEICSHLVNNDVFIGEGWGHVKGKSYNRKMKFFFNCHSLMMSELAENYKYGNKASREIKRLREQASILAAEKLSAEESHAQQLAQLRESSDGHLSAQLAAEEKLSAAEEEIRSLKKHLSASQESFVACLEAERVAEEAREKAEQEALDLRNQLSSRELIFDNLKAVLEVEAVDRFKRSPAYDAFLLR</sequence>
<reference evidence="3" key="2">
    <citation type="submission" date="2023-06" db="EMBL/GenBank/DDBJ databases">
        <authorList>
            <person name="Swenson N.G."/>
            <person name="Wegrzyn J.L."/>
            <person name="Mcevoy S.L."/>
        </authorList>
    </citation>
    <scope>NUCLEOTIDE SEQUENCE</scope>
    <source>
        <strain evidence="3">NS2018</strain>
        <tissue evidence="3">Leaf</tissue>
    </source>
</reference>
<evidence type="ECO:0000256" key="1">
    <source>
        <dbReference type="SAM" id="Coils"/>
    </source>
</evidence>
<proteinExistence type="predicted"/>
<gene>
    <name evidence="3" type="ORF">LWI29_016980</name>
</gene>